<evidence type="ECO:0000313" key="2">
    <source>
        <dbReference type="EMBL" id="ROU08831.1"/>
    </source>
</evidence>
<dbReference type="EMBL" id="RHFN01000068">
    <property type="protein sequence ID" value="ROU08831.1"/>
    <property type="molecule type" value="Genomic_DNA"/>
</dbReference>
<dbReference type="Proteomes" id="UP000268051">
    <property type="component" value="Unassembled WGS sequence"/>
</dbReference>
<feature type="chain" id="PRO_5018321819" evidence="1">
    <location>
        <begin position="34"/>
        <end position="212"/>
    </location>
</feature>
<evidence type="ECO:0000313" key="3">
    <source>
        <dbReference type="Proteomes" id="UP000268051"/>
    </source>
</evidence>
<accession>A0A3N2RN56</accession>
<sequence>MIYLFPKCYRYIIMKLINSFALSCFFFSISALAAQELVINNSALHIIFADGTEANVSSCSDFISLNQAGMKIKELPDLSDPDYQQAHMELSKCLMHSWAIQNGYTQKTSSAITLDEVVKHFPATADLSPASGYKTMLQTIPDLKPKDDRFVSHTKEEGYVINDAWTFKNSSGQEADFVMLVGYATGGTMAVARLWRIDSKTTTPWGVTEIKP</sequence>
<gene>
    <name evidence="2" type="ORF">EB837_25935</name>
</gene>
<comment type="caution">
    <text evidence="2">The sequence shown here is derived from an EMBL/GenBank/DDBJ whole genome shotgun (WGS) entry which is preliminary data.</text>
</comment>
<feature type="signal peptide" evidence="1">
    <location>
        <begin position="1"/>
        <end position="33"/>
    </location>
</feature>
<keyword evidence="1" id="KW-0732">Signal</keyword>
<evidence type="ECO:0000256" key="1">
    <source>
        <dbReference type="SAM" id="SignalP"/>
    </source>
</evidence>
<organism evidence="2 3">
    <name type="scientific">Kluyvera ascorbata</name>
    <dbReference type="NCBI Taxonomy" id="51288"/>
    <lineage>
        <taxon>Bacteria</taxon>
        <taxon>Pseudomonadati</taxon>
        <taxon>Pseudomonadota</taxon>
        <taxon>Gammaproteobacteria</taxon>
        <taxon>Enterobacterales</taxon>
        <taxon>Enterobacteriaceae</taxon>
        <taxon>Kluyvera</taxon>
    </lineage>
</organism>
<proteinExistence type="predicted"/>
<reference evidence="2 3" key="1">
    <citation type="submission" date="2018-10" db="EMBL/GenBank/DDBJ databases">
        <title>Horizontal transference of carbapenem resistance between Klebsiella pneumoniae and Kluyvera ascorbata during abdominal infection: a case report.</title>
        <authorList>
            <person name="Raro O.H.F."/>
            <person name="Lima-Morales D."/>
            <person name="Barth A.L."/>
            <person name="Paim T.G.S."/>
            <person name="Mott M.P."/>
            <person name="Riche C.V.W."/>
            <person name="Teixeira U.F."/>
            <person name="Waechter F."/>
            <person name="Dias C.A.G."/>
        </authorList>
    </citation>
    <scope>NUCLEOTIDE SEQUENCE [LARGE SCALE GENOMIC DNA]</scope>
    <source>
        <strain evidence="2 3">OT2</strain>
    </source>
</reference>
<name>A0A3N2RN56_9ENTR</name>
<protein>
    <submittedName>
        <fullName evidence="2">Uncharacterized protein</fullName>
    </submittedName>
</protein>
<dbReference type="AlphaFoldDB" id="A0A3N2RN56"/>